<organism evidence="1 2">
    <name type="scientific">Phenylobacterium hankyongense</name>
    <dbReference type="NCBI Taxonomy" id="1813876"/>
    <lineage>
        <taxon>Bacteria</taxon>
        <taxon>Pseudomonadati</taxon>
        <taxon>Pseudomonadota</taxon>
        <taxon>Alphaproteobacteria</taxon>
        <taxon>Caulobacterales</taxon>
        <taxon>Caulobacteraceae</taxon>
        <taxon>Phenylobacterium</taxon>
    </lineage>
</organism>
<evidence type="ECO:0000313" key="2">
    <source>
        <dbReference type="Proteomes" id="UP000249842"/>
    </source>
</evidence>
<dbReference type="RefSeq" id="WP_111456858.1">
    <property type="nucleotide sequence ID" value="NZ_QFYP01000001.1"/>
</dbReference>
<dbReference type="Proteomes" id="UP000249842">
    <property type="component" value="Unassembled WGS sequence"/>
</dbReference>
<comment type="caution">
    <text evidence="1">The sequence shown here is derived from an EMBL/GenBank/DDBJ whole genome shotgun (WGS) entry which is preliminary data.</text>
</comment>
<gene>
    <name evidence="1" type="ORF">DJ021_06995</name>
</gene>
<accession>A0A328AZ44</accession>
<name>A0A328AZ44_9CAUL</name>
<protein>
    <submittedName>
        <fullName evidence="1">Uncharacterized protein</fullName>
    </submittedName>
</protein>
<dbReference type="OrthoDB" id="9182171at2"/>
<reference evidence="2" key="1">
    <citation type="submission" date="2018-05" db="EMBL/GenBank/DDBJ databases">
        <authorList>
            <person name="Li X."/>
        </authorList>
    </citation>
    <scope>NUCLEOTIDE SEQUENCE [LARGE SCALE GENOMIC DNA]</scope>
    <source>
        <strain evidence="2">HKS-05</strain>
    </source>
</reference>
<evidence type="ECO:0000313" key="1">
    <source>
        <dbReference type="EMBL" id="RAK59565.1"/>
    </source>
</evidence>
<dbReference type="AlphaFoldDB" id="A0A328AZ44"/>
<proteinExistence type="predicted"/>
<keyword evidence="2" id="KW-1185">Reference proteome</keyword>
<sequence>MLFEYAVEPRAIGSSWETFRYIIELFGFDRGRLISQFPKAWLREVYDATAGFSPVQKKKVEVALDQARRAKLVRSGRTYDAAAANWLEAALTSNSETPFRAIIALENPAKAPEVLVPDDLDEGHALMLAPRDAAVPRDVASIVGALREFLRFGSRILFVDAFYDPYNARYRSVIRECLKVVKEFNPAAVCEFHYRYHANKPAQADLEREAKQLFAGDIPEGMSIRIFCWKQRNGGEDFHARYLLTDRGGMQVDGGFSAEGAEQTTNMNLLSLELAQLRLNALSVDATDYELMVPVLKITADCSVEHAE</sequence>
<dbReference type="EMBL" id="QFYP01000001">
    <property type="protein sequence ID" value="RAK59565.1"/>
    <property type="molecule type" value="Genomic_DNA"/>
</dbReference>